<protein>
    <submittedName>
        <fullName evidence="2">Uncharacterized protein</fullName>
    </submittedName>
</protein>
<feature type="region of interest" description="Disordered" evidence="1">
    <location>
        <begin position="1"/>
        <end position="68"/>
    </location>
</feature>
<dbReference type="HOGENOM" id="CLU_2112699_0_0_1"/>
<dbReference type="Proteomes" id="UP000026961">
    <property type="component" value="Chromosome 6"/>
</dbReference>
<sequence length="115" mass="12597">MAEIRNARAEREMDGSRASGPAHLSRRSSFPHSESGSDSESNCGGGGVSRARTPTPRRLRIGPFLSRNFGPERTLKNIQLDVGKLINQKEEAIYPLTTRSKVRVPPCQPPGRSIT</sequence>
<evidence type="ECO:0000313" key="3">
    <source>
        <dbReference type="Proteomes" id="UP000026961"/>
    </source>
</evidence>
<accession>A0A0E0A7J6</accession>
<dbReference type="Gramene" id="OGLUM06G09960.1">
    <property type="protein sequence ID" value="OGLUM06G09960.1"/>
    <property type="gene ID" value="OGLUM06G09960"/>
</dbReference>
<name>A0A0E0A7J6_9ORYZ</name>
<dbReference type="EnsemblPlants" id="OGLUM06G09960.1">
    <property type="protein sequence ID" value="OGLUM06G09960.1"/>
    <property type="gene ID" value="OGLUM06G09960"/>
</dbReference>
<proteinExistence type="predicted"/>
<reference evidence="2" key="1">
    <citation type="submission" date="2015-04" db="UniProtKB">
        <authorList>
            <consortium name="EnsemblPlants"/>
        </authorList>
    </citation>
    <scope>IDENTIFICATION</scope>
</reference>
<organism evidence="2">
    <name type="scientific">Oryza glumipatula</name>
    <dbReference type="NCBI Taxonomy" id="40148"/>
    <lineage>
        <taxon>Eukaryota</taxon>
        <taxon>Viridiplantae</taxon>
        <taxon>Streptophyta</taxon>
        <taxon>Embryophyta</taxon>
        <taxon>Tracheophyta</taxon>
        <taxon>Spermatophyta</taxon>
        <taxon>Magnoliopsida</taxon>
        <taxon>Liliopsida</taxon>
        <taxon>Poales</taxon>
        <taxon>Poaceae</taxon>
        <taxon>BOP clade</taxon>
        <taxon>Oryzoideae</taxon>
        <taxon>Oryzeae</taxon>
        <taxon>Oryzinae</taxon>
        <taxon>Oryza</taxon>
    </lineage>
</organism>
<reference evidence="2" key="2">
    <citation type="submission" date="2018-05" db="EMBL/GenBank/DDBJ databases">
        <title>OgluRS3 (Oryza glumaepatula Reference Sequence Version 3).</title>
        <authorList>
            <person name="Zhang J."/>
            <person name="Kudrna D."/>
            <person name="Lee S."/>
            <person name="Talag J."/>
            <person name="Welchert J."/>
            <person name="Wing R.A."/>
        </authorList>
    </citation>
    <scope>NUCLEOTIDE SEQUENCE [LARGE SCALE GENOMIC DNA]</scope>
</reference>
<keyword evidence="3" id="KW-1185">Reference proteome</keyword>
<dbReference type="AlphaFoldDB" id="A0A0E0A7J6"/>
<evidence type="ECO:0000256" key="1">
    <source>
        <dbReference type="SAM" id="MobiDB-lite"/>
    </source>
</evidence>
<evidence type="ECO:0000313" key="2">
    <source>
        <dbReference type="EnsemblPlants" id="OGLUM06G09960.1"/>
    </source>
</evidence>
<feature type="compositionally biased region" description="Polar residues" evidence="1">
    <location>
        <begin position="27"/>
        <end position="42"/>
    </location>
</feature>
<feature type="compositionally biased region" description="Basic and acidic residues" evidence="1">
    <location>
        <begin position="1"/>
        <end position="15"/>
    </location>
</feature>